<keyword evidence="4" id="KW-1185">Reference proteome</keyword>
<evidence type="ECO:0000313" key="4">
    <source>
        <dbReference type="Proteomes" id="UP000033115"/>
    </source>
</evidence>
<evidence type="ECO:0000256" key="1">
    <source>
        <dbReference type="ARBA" id="ARBA00008984"/>
    </source>
</evidence>
<feature type="domain" description="UPF0033" evidence="2">
    <location>
        <begin position="5"/>
        <end position="29"/>
    </location>
</feature>
<dbReference type="Pfam" id="PF01206">
    <property type="entry name" value="TusA"/>
    <property type="match status" value="1"/>
</dbReference>
<dbReference type="SUPFAM" id="SSF75169">
    <property type="entry name" value="DsrEFH-like"/>
    <property type="match status" value="1"/>
</dbReference>
<accession>A0A0E3K161</accession>
<dbReference type="InterPro" id="IPR027396">
    <property type="entry name" value="DsrEFH-like"/>
</dbReference>
<sequence length="193" mass="21340">MANTIDCKGLKCPQPVINTKKFFDSVDEGQATVIVDNDVSKNNVSKFAESNGFKYKVEEKEGLYYIDITKDSCSCKPMNFNDKNLVIVVSSDKLGVGDDKLGTALMKSYFYALSESDKLPSDILFLNSGVKLTTEGSDCIESIKVLKEKGVNIFNCGTCLDFYGLKEKLLVGEITNMYTIVEKMNSADNTIKL</sequence>
<evidence type="ECO:0000259" key="2">
    <source>
        <dbReference type="PROSITE" id="PS01148"/>
    </source>
</evidence>
<dbReference type="CDD" id="cd03421">
    <property type="entry name" value="SirA_like_N"/>
    <property type="match status" value="1"/>
</dbReference>
<dbReference type="PANTHER" id="PTHR33279:SF6">
    <property type="entry name" value="SULFUR CARRIER PROTEIN YEDF-RELATED"/>
    <property type="match status" value="1"/>
</dbReference>
<dbReference type="PANTHER" id="PTHR33279">
    <property type="entry name" value="SULFUR CARRIER PROTEIN YEDF-RELATED"/>
    <property type="match status" value="1"/>
</dbReference>
<dbReference type="AlphaFoldDB" id="A0A0E3K161"/>
<dbReference type="NCBIfam" id="TIGR03527">
    <property type="entry name" value="selenium_YedF"/>
    <property type="match status" value="1"/>
</dbReference>
<dbReference type="HOGENOM" id="CLU_097491_0_0_9"/>
<dbReference type="SUPFAM" id="SSF64307">
    <property type="entry name" value="SirA-like"/>
    <property type="match status" value="1"/>
</dbReference>
<organism evidence="3 4">
    <name type="scientific">Clostridium scatologenes</name>
    <dbReference type="NCBI Taxonomy" id="1548"/>
    <lineage>
        <taxon>Bacteria</taxon>
        <taxon>Bacillati</taxon>
        <taxon>Bacillota</taxon>
        <taxon>Clostridia</taxon>
        <taxon>Eubacteriales</taxon>
        <taxon>Clostridiaceae</taxon>
        <taxon>Clostridium</taxon>
    </lineage>
</organism>
<dbReference type="Pfam" id="PF02635">
    <property type="entry name" value="DsrE"/>
    <property type="match status" value="1"/>
</dbReference>
<protein>
    <submittedName>
        <fullName evidence="3">SirA family protein</fullName>
    </submittedName>
</protein>
<dbReference type="EMBL" id="CP009933">
    <property type="protein sequence ID" value="AKA69658.1"/>
    <property type="molecule type" value="Genomic_DNA"/>
</dbReference>
<dbReference type="KEGG" id="csq:CSCA_2533"/>
<dbReference type="InterPro" id="IPR036868">
    <property type="entry name" value="TusA-like_sf"/>
</dbReference>
<evidence type="ECO:0000313" key="3">
    <source>
        <dbReference type="EMBL" id="AKA69658.1"/>
    </source>
</evidence>
<name>A0A0E3K161_CLOSL</name>
<dbReference type="InterPro" id="IPR001455">
    <property type="entry name" value="TusA-like"/>
</dbReference>
<dbReference type="InterPro" id="IPR019870">
    <property type="entry name" value="Se_metab_YedF"/>
</dbReference>
<dbReference type="STRING" id="1548.CSCA_2533"/>
<dbReference type="InterPro" id="IPR003787">
    <property type="entry name" value="Sulphur_relay_DsrE/F-like"/>
</dbReference>
<comment type="similarity">
    <text evidence="1">Belongs to the sulfur carrier protein TusA family.</text>
</comment>
<reference evidence="3 4" key="1">
    <citation type="journal article" date="2015" name="J. Biotechnol.">
        <title>Complete genome sequence of a malodorant-producing acetogen, Clostridium scatologenes ATCC 25775(T).</title>
        <authorList>
            <person name="Zhu Z."/>
            <person name="Guo T."/>
            <person name="Zheng H."/>
            <person name="Song T."/>
            <person name="Ouyang P."/>
            <person name="Xie J."/>
        </authorList>
    </citation>
    <scope>NUCLEOTIDE SEQUENCE [LARGE SCALE GENOMIC DNA]</scope>
    <source>
        <strain evidence="3 4">ATCC 25775</strain>
    </source>
</reference>
<dbReference type="RefSeq" id="WP_029161737.1">
    <property type="nucleotide sequence ID" value="NZ_CP009933.1"/>
</dbReference>
<proteinExistence type="inferred from homology"/>
<dbReference type="Proteomes" id="UP000033115">
    <property type="component" value="Chromosome"/>
</dbReference>
<dbReference type="Gene3D" id="3.30.110.40">
    <property type="entry name" value="TusA-like domain"/>
    <property type="match status" value="1"/>
</dbReference>
<gene>
    <name evidence="3" type="ORF">CSCA_2533</name>
</gene>
<dbReference type="PROSITE" id="PS01148">
    <property type="entry name" value="UPF0033"/>
    <property type="match status" value="1"/>
</dbReference>